<comment type="caution">
    <text evidence="1">The sequence shown here is derived from an EMBL/GenBank/DDBJ whole genome shotgun (WGS) entry which is preliminary data.</text>
</comment>
<reference evidence="1 2" key="1">
    <citation type="submission" date="2020-09" db="EMBL/GenBank/DDBJ databases">
        <title>De no assembly of potato wild relative species, Solanum commersonii.</title>
        <authorList>
            <person name="Cho K."/>
        </authorList>
    </citation>
    <scope>NUCLEOTIDE SEQUENCE [LARGE SCALE GENOMIC DNA]</scope>
    <source>
        <strain evidence="1">LZ3.2</strain>
        <tissue evidence="1">Leaf</tissue>
    </source>
</reference>
<dbReference type="EMBL" id="JACXVP010000012">
    <property type="protein sequence ID" value="KAG5572179.1"/>
    <property type="molecule type" value="Genomic_DNA"/>
</dbReference>
<dbReference type="AlphaFoldDB" id="A0A9J5W933"/>
<dbReference type="OrthoDB" id="1316022at2759"/>
<keyword evidence="2" id="KW-1185">Reference proteome</keyword>
<accession>A0A9J5W933</accession>
<evidence type="ECO:0000313" key="1">
    <source>
        <dbReference type="EMBL" id="KAG5572179.1"/>
    </source>
</evidence>
<name>A0A9J5W933_SOLCO</name>
<organism evidence="1 2">
    <name type="scientific">Solanum commersonii</name>
    <name type="common">Commerson's wild potato</name>
    <name type="synonym">Commerson's nightshade</name>
    <dbReference type="NCBI Taxonomy" id="4109"/>
    <lineage>
        <taxon>Eukaryota</taxon>
        <taxon>Viridiplantae</taxon>
        <taxon>Streptophyta</taxon>
        <taxon>Embryophyta</taxon>
        <taxon>Tracheophyta</taxon>
        <taxon>Spermatophyta</taxon>
        <taxon>Magnoliopsida</taxon>
        <taxon>eudicotyledons</taxon>
        <taxon>Gunneridae</taxon>
        <taxon>Pentapetalae</taxon>
        <taxon>asterids</taxon>
        <taxon>lamiids</taxon>
        <taxon>Solanales</taxon>
        <taxon>Solanaceae</taxon>
        <taxon>Solanoideae</taxon>
        <taxon>Solaneae</taxon>
        <taxon>Solanum</taxon>
    </lineage>
</organism>
<evidence type="ECO:0000313" key="2">
    <source>
        <dbReference type="Proteomes" id="UP000824120"/>
    </source>
</evidence>
<gene>
    <name evidence="1" type="ORF">H5410_061945</name>
</gene>
<dbReference type="Proteomes" id="UP000824120">
    <property type="component" value="Chromosome 12"/>
</dbReference>
<proteinExistence type="predicted"/>
<sequence length="96" mass="10663">MLESLNEIDPVTFYTSFNVPSPSKMSTIAPVNIAEASPLNPNLLLTSITQYPHINLVPTQPFYTTTCLKVIFPIVNPLSPTFLLLVTSLSSKVWQR</sequence>
<protein>
    <submittedName>
        <fullName evidence="1">Uncharacterized protein</fullName>
    </submittedName>
</protein>